<dbReference type="InterPro" id="IPR050991">
    <property type="entry name" value="ECM_Regulatory_Proteins"/>
</dbReference>
<dbReference type="InterPro" id="IPR003961">
    <property type="entry name" value="FN3_dom"/>
</dbReference>
<gene>
    <name evidence="4" type="ordered locus">GM21_2452</name>
</gene>
<organism evidence="4">
    <name type="scientific">Geobacter sp. (strain M21)</name>
    <dbReference type="NCBI Taxonomy" id="443144"/>
    <lineage>
        <taxon>Bacteria</taxon>
        <taxon>Pseudomonadati</taxon>
        <taxon>Thermodesulfobacteriota</taxon>
        <taxon>Desulfuromonadia</taxon>
        <taxon>Geobacterales</taxon>
        <taxon>Geobacteraceae</taxon>
        <taxon>Geobacter</taxon>
    </lineage>
</organism>
<dbReference type="PANTHER" id="PTHR46708">
    <property type="entry name" value="TENASCIN"/>
    <property type="match status" value="1"/>
</dbReference>
<evidence type="ECO:0000256" key="1">
    <source>
        <dbReference type="ARBA" id="ARBA00022737"/>
    </source>
</evidence>
<dbReference type="InterPro" id="IPR013783">
    <property type="entry name" value="Ig-like_fold"/>
</dbReference>
<dbReference type="PANTHER" id="PTHR46708:SF2">
    <property type="entry name" value="FIBRONECTIN TYPE-III DOMAIN-CONTAINING PROTEIN"/>
    <property type="match status" value="1"/>
</dbReference>
<dbReference type="OrthoDB" id="5394147at2"/>
<reference evidence="4" key="1">
    <citation type="submission" date="2009-07" db="EMBL/GenBank/DDBJ databases">
        <title>Complete sequence of Geobacter sp. M21.</title>
        <authorList>
            <consortium name="US DOE Joint Genome Institute"/>
            <person name="Lucas S."/>
            <person name="Copeland A."/>
            <person name="Lapidus A."/>
            <person name="Glavina del Rio T."/>
            <person name="Dalin E."/>
            <person name="Tice H."/>
            <person name="Bruce D."/>
            <person name="Goodwin L."/>
            <person name="Pitluck S."/>
            <person name="Saunders E."/>
            <person name="Brettin T."/>
            <person name="Detter J.C."/>
            <person name="Han C."/>
            <person name="Larimer F."/>
            <person name="Land M."/>
            <person name="Hauser L."/>
            <person name="Kyrpides N."/>
            <person name="Ovchinnikova G."/>
            <person name="Lovley D."/>
        </authorList>
    </citation>
    <scope>NUCLEOTIDE SEQUENCE [LARGE SCALE GENOMIC DNA]</scope>
    <source>
        <strain evidence="4">M21</strain>
    </source>
</reference>
<sequence>MKDINLRKLKSALPFWVLLLLPLQTASAQVLFSDSFDNRADWSVPYTSSDQTCNTETGCTNVPAGYYGYYISRSVITPATGRGLYLDSVNRRGASGKGLTFWDQSDGALNWTSGMQIGVDFAPQREVYLRYWIKMQTGYVYYKGPDGSMMRKLNHISHYVYNGKPFTFFSDGGHHPTTVNQLRFGNVANKANLQNLFFIRPDTNYGGLQPTTMVTTPLSIRDSAGVGVYNYFDLPDDALAKGNWDGTGTEYNSPGVIADGRWHCLEFYLKNNSAPGLADGAYKFWLDGVPQIDSTGLLYRDAASALPDNIWNFVHVGGNAINPFLGVGLSGEQWYAVDDLVISTSYSGVPPKPANVSGSGVSDTAIKLSWRAGSFNTSYPLDGYRIYYGTDASNLTNSVAVASTVTEATITSLTPATRYHFAVTAYSRGSGDANDNESLRATASAVTADAVPPVVILNSVPPITMERSLVITGTVTDAGGIASVTVKVGTAAAVVATVSGNAWSCNIAALTEGRNSILVTARDVSGNQSEVTELVLLDTTPPALTVRPVVTPPVYTSQTITGTVSDLWGVSSVLVQLDGGEKKQAVVNGSAWSYLSENLKPGAAIKIAVTAVDTAGNETSQTATAAGDLSGDVSLGVEDVQIAMQMAAQLKNPDVEQLKRADLAPMVGGVSMPDGIIDTGDAVLMLGLVTGMVTFK</sequence>
<dbReference type="AlphaFoldDB" id="C6DZV1"/>
<accession>C6DZV1</accession>
<dbReference type="Gene3D" id="2.60.120.200">
    <property type="match status" value="1"/>
</dbReference>
<dbReference type="PROSITE" id="PS50853">
    <property type="entry name" value="FN3"/>
    <property type="match status" value="1"/>
</dbReference>
<evidence type="ECO:0000256" key="2">
    <source>
        <dbReference type="SAM" id="SignalP"/>
    </source>
</evidence>
<dbReference type="KEGG" id="gem:GM21_2452"/>
<feature type="signal peptide" evidence="2">
    <location>
        <begin position="1"/>
        <end position="28"/>
    </location>
</feature>
<dbReference type="HOGENOM" id="CLU_396794_0_0_7"/>
<feature type="chain" id="PRO_5002963319" evidence="2">
    <location>
        <begin position="29"/>
        <end position="696"/>
    </location>
</feature>
<evidence type="ECO:0000313" key="4">
    <source>
        <dbReference type="EMBL" id="ACT18495.1"/>
    </source>
</evidence>
<keyword evidence="2" id="KW-0732">Signal</keyword>
<evidence type="ECO:0000259" key="3">
    <source>
        <dbReference type="PROSITE" id="PS50853"/>
    </source>
</evidence>
<dbReference type="InterPro" id="IPR036116">
    <property type="entry name" value="FN3_sf"/>
</dbReference>
<dbReference type="STRING" id="443144.GM21_2452"/>
<name>C6DZV1_GEOSM</name>
<dbReference type="SUPFAM" id="SSF49265">
    <property type="entry name" value="Fibronectin type III"/>
    <property type="match status" value="1"/>
</dbReference>
<feature type="domain" description="Fibronectin type-III" evidence="3">
    <location>
        <begin position="352"/>
        <end position="445"/>
    </location>
</feature>
<dbReference type="Gene3D" id="2.60.40.10">
    <property type="entry name" value="Immunoglobulins"/>
    <property type="match status" value="3"/>
</dbReference>
<dbReference type="EMBL" id="CP001661">
    <property type="protein sequence ID" value="ACT18495.1"/>
    <property type="molecule type" value="Genomic_DNA"/>
</dbReference>
<dbReference type="SMART" id="SM00060">
    <property type="entry name" value="FN3"/>
    <property type="match status" value="2"/>
</dbReference>
<dbReference type="eggNOG" id="COG3391">
    <property type="taxonomic scope" value="Bacteria"/>
</dbReference>
<dbReference type="CDD" id="cd00063">
    <property type="entry name" value="FN3"/>
    <property type="match status" value="1"/>
</dbReference>
<protein>
    <submittedName>
        <fullName evidence="4">Fibronectin type III domain protein</fullName>
    </submittedName>
</protein>
<dbReference type="Pfam" id="PF00041">
    <property type="entry name" value="fn3"/>
    <property type="match status" value="1"/>
</dbReference>
<proteinExistence type="predicted"/>
<keyword evidence="1" id="KW-0677">Repeat</keyword>